<evidence type="ECO:0000256" key="2">
    <source>
        <dbReference type="ARBA" id="ARBA00023043"/>
    </source>
</evidence>
<accession>A0A8K0TUT2</accession>
<dbReference type="PANTHER" id="PTHR24123:SF33">
    <property type="entry name" value="PROTEIN HOS4"/>
    <property type="match status" value="1"/>
</dbReference>
<proteinExistence type="predicted"/>
<dbReference type="Proteomes" id="UP000813385">
    <property type="component" value="Unassembled WGS sequence"/>
</dbReference>
<dbReference type="Gene3D" id="1.25.40.20">
    <property type="entry name" value="Ankyrin repeat-containing domain"/>
    <property type="match status" value="2"/>
</dbReference>
<evidence type="ECO:0000256" key="3">
    <source>
        <dbReference type="PROSITE-ProRule" id="PRU00023"/>
    </source>
</evidence>
<dbReference type="PROSITE" id="PS50297">
    <property type="entry name" value="ANK_REP_REGION"/>
    <property type="match status" value="1"/>
</dbReference>
<dbReference type="OrthoDB" id="4846291at2759"/>
<evidence type="ECO:0000256" key="1">
    <source>
        <dbReference type="ARBA" id="ARBA00022737"/>
    </source>
</evidence>
<dbReference type="Pfam" id="PF12796">
    <property type="entry name" value="Ank_2"/>
    <property type="match status" value="2"/>
</dbReference>
<name>A0A8K0TUT2_9PEZI</name>
<dbReference type="InterPro" id="IPR051165">
    <property type="entry name" value="Multifunctional_ANK_Repeat"/>
</dbReference>
<feature type="repeat" description="ANK" evidence="3">
    <location>
        <begin position="475"/>
        <end position="507"/>
    </location>
</feature>
<keyword evidence="5" id="KW-1185">Reference proteome</keyword>
<evidence type="ECO:0000313" key="5">
    <source>
        <dbReference type="Proteomes" id="UP000813385"/>
    </source>
</evidence>
<evidence type="ECO:0000313" key="4">
    <source>
        <dbReference type="EMBL" id="KAH7375253.1"/>
    </source>
</evidence>
<dbReference type="SMART" id="SM00248">
    <property type="entry name" value="ANK"/>
    <property type="match status" value="5"/>
</dbReference>
<gene>
    <name evidence="4" type="ORF">B0T11DRAFT_269971</name>
</gene>
<dbReference type="SUPFAM" id="SSF48403">
    <property type="entry name" value="Ankyrin repeat"/>
    <property type="match status" value="1"/>
</dbReference>
<keyword evidence="1" id="KW-0677">Repeat</keyword>
<dbReference type="PANTHER" id="PTHR24123">
    <property type="entry name" value="ANKYRIN REPEAT-CONTAINING"/>
    <property type="match status" value="1"/>
</dbReference>
<organism evidence="4 5">
    <name type="scientific">Plectosphaerella cucumerina</name>
    <dbReference type="NCBI Taxonomy" id="40658"/>
    <lineage>
        <taxon>Eukaryota</taxon>
        <taxon>Fungi</taxon>
        <taxon>Dikarya</taxon>
        <taxon>Ascomycota</taxon>
        <taxon>Pezizomycotina</taxon>
        <taxon>Sordariomycetes</taxon>
        <taxon>Hypocreomycetidae</taxon>
        <taxon>Glomerellales</taxon>
        <taxon>Plectosphaerellaceae</taxon>
        <taxon>Plectosphaerella</taxon>
    </lineage>
</organism>
<dbReference type="AlphaFoldDB" id="A0A8K0TUT2"/>
<dbReference type="InterPro" id="IPR002110">
    <property type="entry name" value="Ankyrin_rpt"/>
</dbReference>
<comment type="caution">
    <text evidence="4">The sequence shown here is derived from an EMBL/GenBank/DDBJ whole genome shotgun (WGS) entry which is preliminary data.</text>
</comment>
<dbReference type="PROSITE" id="PS50088">
    <property type="entry name" value="ANK_REPEAT"/>
    <property type="match status" value="1"/>
</dbReference>
<protein>
    <submittedName>
        <fullName evidence="4">Ankyrin repeat-containing domain protein</fullName>
    </submittedName>
</protein>
<reference evidence="4" key="1">
    <citation type="journal article" date="2021" name="Nat. Commun.">
        <title>Genetic determinants of endophytism in the Arabidopsis root mycobiome.</title>
        <authorList>
            <person name="Mesny F."/>
            <person name="Miyauchi S."/>
            <person name="Thiergart T."/>
            <person name="Pickel B."/>
            <person name="Atanasova L."/>
            <person name="Karlsson M."/>
            <person name="Huettel B."/>
            <person name="Barry K.W."/>
            <person name="Haridas S."/>
            <person name="Chen C."/>
            <person name="Bauer D."/>
            <person name="Andreopoulos W."/>
            <person name="Pangilinan J."/>
            <person name="LaButti K."/>
            <person name="Riley R."/>
            <person name="Lipzen A."/>
            <person name="Clum A."/>
            <person name="Drula E."/>
            <person name="Henrissat B."/>
            <person name="Kohler A."/>
            <person name="Grigoriev I.V."/>
            <person name="Martin F.M."/>
            <person name="Hacquard S."/>
        </authorList>
    </citation>
    <scope>NUCLEOTIDE SEQUENCE</scope>
    <source>
        <strain evidence="4">MPI-CAGE-AT-0016</strain>
    </source>
</reference>
<dbReference type="EMBL" id="JAGPXD010000001">
    <property type="protein sequence ID" value="KAH7375253.1"/>
    <property type="molecule type" value="Genomic_DNA"/>
</dbReference>
<dbReference type="InterPro" id="IPR036770">
    <property type="entry name" value="Ankyrin_rpt-contain_sf"/>
</dbReference>
<sequence>MEPLGAVASAFTLVEALGQTSNAVRKLSRRIKNAPQELESLETSLELLRLCIQHMEPLSCDLGPQVSAHIGAALRQAGNILASLDQTCERQHLQSKTLSRLNWALLDGSKMEGQLAQLRNVQGTLQNFLQIVGLQRQTRADMELFAVRKLVVDLSKDFKNSQPLPESPPAYDCKEVARKTDESHRITAEKVVASDWLQRFGVFYSLLGIRPEATTACSNYSLGFHVRLPFSVRSVVGQISWTKHLLSNSISLASPSHFSLSRFVAGDSDGFVACLSGDLASLKRYLASGAATLEDVTSKNWTLMTAAILGGNVDMVQFLLDNGMGVNTTFGQCQTSYIQWALDKKQFEVARCLLRNKADVNYVSLLGWNALFYCWPKAGAGMEIRTEEVEFLSKHDYLDVDLVDSWGWTVLHRLAAYGSAIDVRKLIQLGASISHLHMPVGWSAIFHSAHWGNLGTFVELLTYHPEDVIHAEDARGWTLLHIAASAGREEICRLLLGLGANHRAVSRPSSICMRKSIQGLCCTPSDVAAAQNPQHLRMFEDLLAEFCLDDGEEIDSEFVDAWEKMPLLEEIPLQEKVLLL</sequence>
<keyword evidence="2 3" id="KW-0040">ANK repeat</keyword>